<gene>
    <name evidence="1" type="ORF">KME32_05130</name>
</gene>
<dbReference type="InterPro" id="IPR054053">
    <property type="entry name" value="DUF6887"/>
</dbReference>
<organism evidence="1 2">
    <name type="scientific">Mojavia pulchra JT2-VF2</name>
    <dbReference type="NCBI Taxonomy" id="287848"/>
    <lineage>
        <taxon>Bacteria</taxon>
        <taxon>Bacillati</taxon>
        <taxon>Cyanobacteriota</taxon>
        <taxon>Cyanophyceae</taxon>
        <taxon>Nostocales</taxon>
        <taxon>Nostocaceae</taxon>
    </lineage>
</organism>
<dbReference type="AlphaFoldDB" id="A0A951PUM0"/>
<evidence type="ECO:0000313" key="1">
    <source>
        <dbReference type="EMBL" id="MBW4560534.1"/>
    </source>
</evidence>
<dbReference type="Proteomes" id="UP000715781">
    <property type="component" value="Unassembled WGS sequence"/>
</dbReference>
<reference evidence="1" key="2">
    <citation type="journal article" date="2022" name="Microbiol. Resour. Announc.">
        <title>Metagenome Sequencing to Explore Phylogenomics of Terrestrial Cyanobacteria.</title>
        <authorList>
            <person name="Ward R.D."/>
            <person name="Stajich J.E."/>
            <person name="Johansen J.R."/>
            <person name="Huntemann M."/>
            <person name="Clum A."/>
            <person name="Foster B."/>
            <person name="Foster B."/>
            <person name="Roux S."/>
            <person name="Palaniappan K."/>
            <person name="Varghese N."/>
            <person name="Mukherjee S."/>
            <person name="Reddy T.B.K."/>
            <person name="Daum C."/>
            <person name="Copeland A."/>
            <person name="Chen I.A."/>
            <person name="Ivanova N.N."/>
            <person name="Kyrpides N.C."/>
            <person name="Shapiro N."/>
            <person name="Eloe-Fadrosh E.A."/>
            <person name="Pietrasiak N."/>
        </authorList>
    </citation>
    <scope>NUCLEOTIDE SEQUENCE</scope>
    <source>
        <strain evidence="1">JT2-VF2</strain>
    </source>
</reference>
<name>A0A951PUM0_9NOST</name>
<accession>A0A951PUM0</accession>
<reference evidence="1" key="1">
    <citation type="submission" date="2021-05" db="EMBL/GenBank/DDBJ databases">
        <authorList>
            <person name="Pietrasiak N."/>
            <person name="Ward R."/>
            <person name="Stajich J.E."/>
            <person name="Kurbessoian T."/>
        </authorList>
    </citation>
    <scope>NUCLEOTIDE SEQUENCE</scope>
    <source>
        <strain evidence="1">JT2-VF2</strain>
    </source>
</reference>
<sequence length="73" mass="8521">MKPDFDTMSIAQLRAYLLLHRNDDEAFYKLADRLEANSDDTDLYPIPDTPENIAIMEAAIKEHVKKLEQKRQD</sequence>
<comment type="caution">
    <text evidence="1">The sequence shown here is derived from an EMBL/GenBank/DDBJ whole genome shotgun (WGS) entry which is preliminary data.</text>
</comment>
<dbReference type="EMBL" id="JAHHHN010000002">
    <property type="protein sequence ID" value="MBW4560534.1"/>
    <property type="molecule type" value="Genomic_DNA"/>
</dbReference>
<dbReference type="Pfam" id="PF21826">
    <property type="entry name" value="DUF6887"/>
    <property type="match status" value="1"/>
</dbReference>
<proteinExistence type="predicted"/>
<protein>
    <submittedName>
        <fullName evidence="1">Uncharacterized protein</fullName>
    </submittedName>
</protein>
<evidence type="ECO:0000313" key="2">
    <source>
        <dbReference type="Proteomes" id="UP000715781"/>
    </source>
</evidence>